<dbReference type="PROSITE" id="PS51257">
    <property type="entry name" value="PROKAR_LIPOPROTEIN"/>
    <property type="match status" value="1"/>
</dbReference>
<keyword evidence="9 16" id="KW-0408">Iron</keyword>
<evidence type="ECO:0000256" key="19">
    <source>
        <dbReference type="RuleBase" id="RU362060"/>
    </source>
</evidence>
<dbReference type="PRINTS" id="PR00461">
    <property type="entry name" value="PLPEROXIDASE"/>
</dbReference>
<evidence type="ECO:0000256" key="17">
    <source>
        <dbReference type="PIRSR" id="PIRSR600823-4"/>
    </source>
</evidence>
<evidence type="ECO:0000256" key="5">
    <source>
        <dbReference type="ARBA" id="ARBA00022617"/>
    </source>
</evidence>
<evidence type="ECO:0000256" key="7">
    <source>
        <dbReference type="ARBA" id="ARBA00022837"/>
    </source>
</evidence>
<dbReference type="PROSITE" id="PS00436">
    <property type="entry name" value="PEROXIDASE_2"/>
    <property type="match status" value="1"/>
</dbReference>
<dbReference type="PANTHER" id="PTHR31235">
    <property type="entry name" value="PEROXIDASE 25-RELATED"/>
    <property type="match status" value="1"/>
</dbReference>
<dbReference type="GO" id="GO:0140825">
    <property type="term" value="F:lactoperoxidase activity"/>
    <property type="evidence" value="ECO:0007669"/>
    <property type="project" value="UniProtKB-EC"/>
</dbReference>
<feature type="chain" id="PRO_5040532940" description="Peroxidase" evidence="19">
    <location>
        <begin position="28"/>
        <end position="356"/>
    </location>
</feature>
<name>A0A9R1PGW4_TRITD</name>
<feature type="disulfide bond" evidence="18">
    <location>
        <begin position="151"/>
        <end position="348"/>
    </location>
</feature>
<feature type="binding site" evidence="16">
    <location>
        <position position="98"/>
    </location>
    <ligand>
        <name>Ca(2+)</name>
        <dbReference type="ChEBI" id="CHEBI:29108"/>
        <label>1</label>
    </ligand>
</feature>
<keyword evidence="8 19" id="KW-0560">Oxidoreductase</keyword>
<dbReference type="GO" id="GO:0006979">
    <property type="term" value="P:response to oxidative stress"/>
    <property type="evidence" value="ECO:0007669"/>
    <property type="project" value="UniProtKB-UniRule"/>
</dbReference>
<comment type="cofactor">
    <cofactor evidence="16 19">
        <name>Ca(2+)</name>
        <dbReference type="ChEBI" id="CHEBI:29108"/>
    </cofactor>
    <text evidence="16 19">Binds 2 calcium ions per subunit.</text>
</comment>
<feature type="binding site" evidence="16">
    <location>
        <position position="116"/>
    </location>
    <ligand>
        <name>Ca(2+)</name>
        <dbReference type="ChEBI" id="CHEBI:29108"/>
        <label>1</label>
    </ligand>
</feature>
<evidence type="ECO:0000256" key="15">
    <source>
        <dbReference type="PIRSR" id="PIRSR600823-2"/>
    </source>
</evidence>
<keyword evidence="13 19" id="KW-0376">Hydrogen peroxide</keyword>
<comment type="catalytic activity">
    <reaction evidence="1 19">
        <text>2 a phenolic donor + H2O2 = 2 a phenolic radical donor + 2 H2O</text>
        <dbReference type="Rhea" id="RHEA:56136"/>
        <dbReference type="ChEBI" id="CHEBI:15377"/>
        <dbReference type="ChEBI" id="CHEBI:16240"/>
        <dbReference type="ChEBI" id="CHEBI:139520"/>
        <dbReference type="ChEBI" id="CHEBI:139521"/>
        <dbReference type="EC" id="1.11.1.7"/>
    </reaction>
</comment>
<protein>
    <recommendedName>
        <fullName evidence="3 19">Peroxidase</fullName>
        <ecNumber evidence="3 19">1.11.1.7</ecNumber>
    </recommendedName>
</protein>
<dbReference type="Gene3D" id="1.10.520.10">
    <property type="match status" value="1"/>
</dbReference>
<dbReference type="InterPro" id="IPR000823">
    <property type="entry name" value="Peroxidase_pln"/>
</dbReference>
<evidence type="ECO:0000256" key="11">
    <source>
        <dbReference type="ARBA" id="ARBA00023180"/>
    </source>
</evidence>
<keyword evidence="4 19" id="KW-0575">Peroxidase</keyword>
<comment type="cofactor">
    <cofactor evidence="16 19">
        <name>heme b</name>
        <dbReference type="ChEBI" id="CHEBI:60344"/>
    </cofactor>
    <text evidence="16 19">Binds 1 heme b (iron(II)-protoporphyrin IX) group per subunit.</text>
</comment>
<feature type="binding site" description="axial binding residue" evidence="16">
    <location>
        <position position="225"/>
    </location>
    <ligand>
        <name>heme b</name>
        <dbReference type="ChEBI" id="CHEBI:60344"/>
    </ligand>
    <ligandPart>
        <name>Fe</name>
        <dbReference type="ChEBI" id="CHEBI:18248"/>
    </ligandPart>
</feature>
<dbReference type="InterPro" id="IPR019793">
    <property type="entry name" value="Peroxidases_heam-ligand_BS"/>
</dbReference>
<feature type="disulfide bond" evidence="18">
    <location>
        <begin position="61"/>
        <end position="145"/>
    </location>
</feature>
<evidence type="ECO:0000256" key="6">
    <source>
        <dbReference type="ARBA" id="ARBA00022723"/>
    </source>
</evidence>
<dbReference type="AlphaFoldDB" id="A0A9R1PGW4"/>
<keyword evidence="5 19" id="KW-0349">Heme</keyword>
<dbReference type="GO" id="GO:0005576">
    <property type="term" value="C:extracellular region"/>
    <property type="evidence" value="ECO:0007669"/>
    <property type="project" value="UniProtKB-SubCell"/>
</dbReference>
<evidence type="ECO:0000256" key="9">
    <source>
        <dbReference type="ARBA" id="ARBA00023004"/>
    </source>
</evidence>
<feature type="domain" description="Plant heme peroxidase family profile" evidence="20">
    <location>
        <begin position="48"/>
        <end position="352"/>
    </location>
</feature>
<feature type="binding site" evidence="16">
    <location>
        <position position="93"/>
    </location>
    <ligand>
        <name>Ca(2+)</name>
        <dbReference type="ChEBI" id="CHEBI:29108"/>
        <label>1</label>
    </ligand>
</feature>
<evidence type="ECO:0000256" key="1">
    <source>
        <dbReference type="ARBA" id="ARBA00000189"/>
    </source>
</evidence>
<feature type="disulfide bond" evidence="18">
    <location>
        <begin position="232"/>
        <end position="262"/>
    </location>
</feature>
<dbReference type="InterPro" id="IPR010255">
    <property type="entry name" value="Haem_peroxidase_sf"/>
</dbReference>
<dbReference type="GO" id="GO:0042744">
    <property type="term" value="P:hydrogen peroxide catabolic process"/>
    <property type="evidence" value="ECO:0007669"/>
    <property type="project" value="UniProtKB-KW"/>
</dbReference>
<evidence type="ECO:0000313" key="21">
    <source>
        <dbReference type="EMBL" id="VAH43251.1"/>
    </source>
</evidence>
<evidence type="ECO:0000256" key="10">
    <source>
        <dbReference type="ARBA" id="ARBA00023157"/>
    </source>
</evidence>
<feature type="binding site" evidence="16">
    <location>
        <position position="100"/>
    </location>
    <ligand>
        <name>Ca(2+)</name>
        <dbReference type="ChEBI" id="CHEBI:29108"/>
        <label>1</label>
    </ligand>
</feature>
<feature type="signal peptide" evidence="19">
    <location>
        <begin position="1"/>
        <end position="27"/>
    </location>
</feature>
<evidence type="ECO:0000256" key="4">
    <source>
        <dbReference type="ARBA" id="ARBA00022559"/>
    </source>
</evidence>
<sequence>MAGSDQKLATLALLLALLGCVAHTCEASYGFPNPLLRLSKFLPPPAPSLTYGHYPKVKNTCYGAETIVSDIVKEEVNRDRGIGAGLIRLLFHDCFVQGCDGSVLLDVSTTPNEPTEKDGIPNRSSLRGFEVIDRIKDALEATPGCKRVVSCADIVAFAARDATYFLSNETMYFHMPSGRYDGNVSLASETLPNLPPPFANIMMLEALFANKGLSLDDMVTLSGAHSVGISHCSSFRDRLPPNPSSDPTAMNSTLANLVTSKCSRGDNPTVDQDIYTPGYLDNQYYKNVINHEVLLKSDAALESPKTIESVKQNAKFSVDWEQKFGETMVKMGNIDVKTSKNGEIRHKCRSINKNYS</sequence>
<evidence type="ECO:0000256" key="8">
    <source>
        <dbReference type="ARBA" id="ARBA00023002"/>
    </source>
</evidence>
<comment type="function">
    <text evidence="19">Removal of H(2)O(2), oxidation of toxic reductants, biosynthesis and degradation of lignin, suberization, auxin catabolism, response to environmental stresses such as wounding, pathogen attack and oxidative stress.</text>
</comment>
<dbReference type="Pfam" id="PF00141">
    <property type="entry name" value="peroxidase"/>
    <property type="match status" value="1"/>
</dbReference>
<dbReference type="Gene3D" id="1.10.420.10">
    <property type="entry name" value="Peroxidase, domain 2"/>
    <property type="match status" value="1"/>
</dbReference>
<keyword evidence="11" id="KW-0325">Glycoprotein</keyword>
<dbReference type="SUPFAM" id="SSF48113">
    <property type="entry name" value="Heme-dependent peroxidases"/>
    <property type="match status" value="1"/>
</dbReference>
<evidence type="ECO:0000256" key="14">
    <source>
        <dbReference type="PIRSR" id="PIRSR600823-1"/>
    </source>
</evidence>
<organism evidence="21 22">
    <name type="scientific">Triticum turgidum subsp. durum</name>
    <name type="common">Durum wheat</name>
    <name type="synonym">Triticum durum</name>
    <dbReference type="NCBI Taxonomy" id="4567"/>
    <lineage>
        <taxon>Eukaryota</taxon>
        <taxon>Viridiplantae</taxon>
        <taxon>Streptophyta</taxon>
        <taxon>Embryophyta</taxon>
        <taxon>Tracheophyta</taxon>
        <taxon>Spermatophyta</taxon>
        <taxon>Magnoliopsida</taxon>
        <taxon>Liliopsida</taxon>
        <taxon>Poales</taxon>
        <taxon>Poaceae</taxon>
        <taxon>BOP clade</taxon>
        <taxon>Pooideae</taxon>
        <taxon>Triticodae</taxon>
        <taxon>Triticeae</taxon>
        <taxon>Triticinae</taxon>
        <taxon>Triticum</taxon>
    </lineage>
</organism>
<feature type="binding site" evidence="16">
    <location>
        <position position="276"/>
    </location>
    <ligand>
        <name>Ca(2+)</name>
        <dbReference type="ChEBI" id="CHEBI:29108"/>
        <label>2</label>
    </ligand>
</feature>
<dbReference type="InterPro" id="IPR033905">
    <property type="entry name" value="Secretory_peroxidase"/>
</dbReference>
<keyword evidence="12" id="KW-0873">Pyrrolidone carboxylic acid</keyword>
<proteinExistence type="inferred from homology"/>
<gene>
    <name evidence="21" type="ORF">TRITD_2Bv1G055270</name>
</gene>
<evidence type="ECO:0000256" key="3">
    <source>
        <dbReference type="ARBA" id="ARBA00012313"/>
    </source>
</evidence>
<comment type="similarity">
    <text evidence="19">Belongs to the peroxidase family. Classical plant (class III) peroxidase subfamily.</text>
</comment>
<evidence type="ECO:0000313" key="22">
    <source>
        <dbReference type="Proteomes" id="UP000324705"/>
    </source>
</evidence>
<evidence type="ECO:0000256" key="18">
    <source>
        <dbReference type="PIRSR" id="PIRSR600823-5"/>
    </source>
</evidence>
<reference evidence="21 22" key="1">
    <citation type="submission" date="2017-09" db="EMBL/GenBank/DDBJ databases">
        <authorList>
            <consortium name="International Durum Wheat Genome Sequencing Consortium (IDWGSC)"/>
            <person name="Milanesi L."/>
        </authorList>
    </citation>
    <scope>NUCLEOTIDE SEQUENCE [LARGE SCALE GENOMIC DNA]</scope>
    <source>
        <strain evidence="22">cv. Svevo</strain>
    </source>
</reference>
<keyword evidence="7 16" id="KW-0106">Calcium</keyword>
<dbReference type="PROSITE" id="PS50873">
    <property type="entry name" value="PEROXIDASE_4"/>
    <property type="match status" value="1"/>
</dbReference>
<feature type="binding site" evidence="16">
    <location>
        <position position="273"/>
    </location>
    <ligand>
        <name>Ca(2+)</name>
        <dbReference type="ChEBI" id="CHEBI:29108"/>
        <label>2</label>
    </ligand>
</feature>
<dbReference type="Gramene" id="TRITD2Bv1G055270.1">
    <property type="protein sequence ID" value="TRITD2Bv1G055270.1"/>
    <property type="gene ID" value="TRITD2Bv1G055270"/>
</dbReference>
<feature type="binding site" evidence="16">
    <location>
        <position position="102"/>
    </location>
    <ligand>
        <name>Ca(2+)</name>
        <dbReference type="ChEBI" id="CHEBI:29108"/>
        <label>1</label>
    </ligand>
</feature>
<dbReference type="EMBL" id="LT934114">
    <property type="protein sequence ID" value="VAH43251.1"/>
    <property type="molecule type" value="Genomic_DNA"/>
</dbReference>
<keyword evidence="22" id="KW-1185">Reference proteome</keyword>
<keyword evidence="6 16" id="KW-0479">Metal-binding</keyword>
<feature type="binding site" evidence="15">
    <location>
        <position position="195"/>
    </location>
    <ligand>
        <name>substrate</name>
    </ligand>
</feature>
<feature type="disulfide bond" evidence="18">
    <location>
        <begin position="94"/>
        <end position="99"/>
    </location>
</feature>
<dbReference type="PROSITE" id="PS00435">
    <property type="entry name" value="PEROXIDASE_1"/>
    <property type="match status" value="1"/>
</dbReference>
<evidence type="ECO:0000256" key="12">
    <source>
        <dbReference type="ARBA" id="ARBA00023283"/>
    </source>
</evidence>
<feature type="binding site" evidence="16">
    <location>
        <position position="281"/>
    </location>
    <ligand>
        <name>Ca(2+)</name>
        <dbReference type="ChEBI" id="CHEBI:29108"/>
        <label>2</label>
    </ligand>
</feature>
<evidence type="ECO:0000256" key="16">
    <source>
        <dbReference type="PIRSR" id="PIRSR600823-3"/>
    </source>
</evidence>
<feature type="site" description="Transition state stabilizer" evidence="17">
    <location>
        <position position="88"/>
    </location>
</feature>
<dbReference type="PRINTS" id="PR00458">
    <property type="entry name" value="PEROXIDASE"/>
</dbReference>
<feature type="active site" description="Proton acceptor" evidence="14">
    <location>
        <position position="92"/>
    </location>
</feature>
<evidence type="ECO:0000259" key="20">
    <source>
        <dbReference type="PROSITE" id="PS50873"/>
    </source>
</evidence>
<dbReference type="OMA" id="PFANIMM"/>
<dbReference type="Proteomes" id="UP000324705">
    <property type="component" value="Chromosome 2B"/>
</dbReference>
<keyword evidence="19" id="KW-0964">Secreted</keyword>
<dbReference type="EC" id="1.11.1.7" evidence="3 19"/>
<dbReference type="CDD" id="cd00693">
    <property type="entry name" value="secretory_peroxidase"/>
    <property type="match status" value="1"/>
</dbReference>
<dbReference type="GO" id="GO:0020037">
    <property type="term" value="F:heme binding"/>
    <property type="evidence" value="ECO:0007669"/>
    <property type="project" value="UniProtKB-UniRule"/>
</dbReference>
<evidence type="ECO:0000256" key="2">
    <source>
        <dbReference type="ARBA" id="ARBA00006873"/>
    </source>
</evidence>
<feature type="binding site" evidence="16">
    <location>
        <position position="96"/>
    </location>
    <ligand>
        <name>Ca(2+)</name>
        <dbReference type="ChEBI" id="CHEBI:29108"/>
        <label>1</label>
    </ligand>
</feature>
<comment type="subcellular location">
    <subcellularLocation>
        <location evidence="19">Secreted</location>
    </subcellularLocation>
</comment>
<accession>A0A9R1PGW4</accession>
<evidence type="ECO:0000256" key="13">
    <source>
        <dbReference type="ARBA" id="ARBA00023324"/>
    </source>
</evidence>
<keyword evidence="19" id="KW-0732">Signal</keyword>
<dbReference type="InterPro" id="IPR019794">
    <property type="entry name" value="Peroxidases_AS"/>
</dbReference>
<dbReference type="FunFam" id="1.10.420.10:FF:000006">
    <property type="entry name" value="Peroxidase"/>
    <property type="match status" value="1"/>
</dbReference>
<dbReference type="GO" id="GO:0046872">
    <property type="term" value="F:metal ion binding"/>
    <property type="evidence" value="ECO:0007669"/>
    <property type="project" value="UniProtKB-UniRule"/>
</dbReference>
<keyword evidence="10 18" id="KW-1015">Disulfide bond</keyword>
<comment type="similarity">
    <text evidence="2">Belongs to the peroxidase family. Ascorbate peroxidase subfamily.</text>
</comment>
<dbReference type="InterPro" id="IPR002016">
    <property type="entry name" value="Haem_peroxidase"/>
</dbReference>